<organism evidence="2 3">
    <name type="scientific">Candidatus Borkfalkia ceftriaxoniphila</name>
    <dbReference type="NCBI Taxonomy" id="2508949"/>
    <lineage>
        <taxon>Bacteria</taxon>
        <taxon>Bacillati</taxon>
        <taxon>Bacillota</taxon>
        <taxon>Clostridia</taxon>
        <taxon>Christensenellales</taxon>
        <taxon>Christensenellaceae</taxon>
        <taxon>Candidatus Borkfalkia</taxon>
    </lineage>
</organism>
<dbReference type="SUPFAM" id="SSF51695">
    <property type="entry name" value="PLC-like phosphodiesterases"/>
    <property type="match status" value="1"/>
</dbReference>
<comment type="caution">
    <text evidence="2">The sequence shown here is derived from an EMBL/GenBank/DDBJ whole genome shotgun (WGS) entry which is preliminary data.</text>
</comment>
<protein>
    <submittedName>
        <fullName evidence="2">Glycerophosphodiester phosphodiesterase</fullName>
    </submittedName>
</protein>
<accession>A0A4V1QUZ9</accession>
<dbReference type="EMBL" id="SDOZ01000002">
    <property type="protein sequence ID" value="RXZ60916.1"/>
    <property type="molecule type" value="Genomic_DNA"/>
</dbReference>
<proteinExistence type="predicted"/>
<gene>
    <name evidence="2" type="ORF">ESZ91_00580</name>
</gene>
<dbReference type="InterPro" id="IPR017946">
    <property type="entry name" value="PLC-like_Pdiesterase_TIM-brl"/>
</dbReference>
<dbReference type="Proteomes" id="UP000291269">
    <property type="component" value="Unassembled WGS sequence"/>
</dbReference>
<dbReference type="PANTHER" id="PTHR46211:SF1">
    <property type="entry name" value="GLYCEROPHOSPHODIESTER PHOSPHODIESTERASE, CYTOPLASMIC"/>
    <property type="match status" value="1"/>
</dbReference>
<dbReference type="Pfam" id="PF03009">
    <property type="entry name" value="GDPD"/>
    <property type="match status" value="1"/>
</dbReference>
<evidence type="ECO:0000259" key="1">
    <source>
        <dbReference type="PROSITE" id="PS51704"/>
    </source>
</evidence>
<evidence type="ECO:0000313" key="3">
    <source>
        <dbReference type="Proteomes" id="UP000291269"/>
    </source>
</evidence>
<dbReference type="PANTHER" id="PTHR46211">
    <property type="entry name" value="GLYCEROPHOSPHORYL DIESTER PHOSPHODIESTERASE"/>
    <property type="match status" value="1"/>
</dbReference>
<dbReference type="InterPro" id="IPR030395">
    <property type="entry name" value="GP_PDE_dom"/>
</dbReference>
<keyword evidence="3" id="KW-1185">Reference proteome</keyword>
<sequence>MRIPENSFLRTTPIAHRGLHDIKKGIPENSYAAYQAAIDKNYAIEMDVRFSKDGKLVVFHDDTLDRTTEAKGPAISKTRNELLELHLQGTQQKIPVFEEFLEFVGGKAPLLIELKNVPERKDLVRATLAALKNYKGEFALQSFQPKYVYQMKKQAPQILRGQLATIPLKEESMPAVQKWALKNMPFHFLTKPDFISFNIANLPFSKARRKNALLLGWTARTEEEYLRVKPMIDNVIFEYITPEKL</sequence>
<evidence type="ECO:0000313" key="2">
    <source>
        <dbReference type="EMBL" id="RXZ60916.1"/>
    </source>
</evidence>
<dbReference type="GO" id="GO:0008081">
    <property type="term" value="F:phosphoric diester hydrolase activity"/>
    <property type="evidence" value="ECO:0007669"/>
    <property type="project" value="InterPro"/>
</dbReference>
<dbReference type="RefSeq" id="WP_129223068.1">
    <property type="nucleotide sequence ID" value="NZ_SDOZ01000002.1"/>
</dbReference>
<dbReference type="OrthoDB" id="384721at2"/>
<name>A0A4V1QUZ9_9FIRM</name>
<dbReference type="AlphaFoldDB" id="A0A4V1QUZ9"/>
<feature type="domain" description="GP-PDE" evidence="1">
    <location>
        <begin position="11"/>
        <end position="245"/>
    </location>
</feature>
<reference evidence="2 3" key="1">
    <citation type="journal article" date="2019" name="Gut">
        <title>Antibiotics-induced monodominance of a novel gut bacterial order.</title>
        <authorList>
            <person name="Hildebrand F."/>
            <person name="Moitinho-Silva L."/>
            <person name="Blasche S."/>
            <person name="Jahn M.T."/>
            <person name="Gossmann T.I."/>
            <person name="Heuerta-Cepas J."/>
            <person name="Hercog R."/>
            <person name="Luetge M."/>
            <person name="Bahram M."/>
            <person name="Pryszlak A."/>
            <person name="Alves R.J."/>
            <person name="Waszak S.M."/>
            <person name="Zhu A."/>
            <person name="Ye L."/>
            <person name="Costea P.I."/>
            <person name="Aalvink S."/>
            <person name="Belzer C."/>
            <person name="Forslund S.K."/>
            <person name="Sunagawa S."/>
            <person name="Hentschel U."/>
            <person name="Merten C."/>
            <person name="Patil K.R."/>
            <person name="Benes V."/>
            <person name="Bork P."/>
        </authorList>
    </citation>
    <scope>NUCLEOTIDE SEQUENCE [LARGE SCALE GENOMIC DNA]</scope>
    <source>
        <strain evidence="2 3">HDS1380</strain>
    </source>
</reference>
<dbReference type="Gene3D" id="3.20.20.190">
    <property type="entry name" value="Phosphatidylinositol (PI) phosphodiesterase"/>
    <property type="match status" value="1"/>
</dbReference>
<dbReference type="PROSITE" id="PS51704">
    <property type="entry name" value="GP_PDE"/>
    <property type="match status" value="1"/>
</dbReference>
<dbReference type="GO" id="GO:0006629">
    <property type="term" value="P:lipid metabolic process"/>
    <property type="evidence" value="ECO:0007669"/>
    <property type="project" value="InterPro"/>
</dbReference>